<dbReference type="Pfam" id="PF02383">
    <property type="entry name" value="Syja_N"/>
    <property type="match status" value="1"/>
</dbReference>
<keyword evidence="2" id="KW-0812">Transmembrane</keyword>
<keyword evidence="2" id="KW-0472">Membrane</keyword>
<organism evidence="4 5">
    <name type="scientific">Favolaschia claudopus</name>
    <dbReference type="NCBI Taxonomy" id="2862362"/>
    <lineage>
        <taxon>Eukaryota</taxon>
        <taxon>Fungi</taxon>
        <taxon>Dikarya</taxon>
        <taxon>Basidiomycota</taxon>
        <taxon>Agaricomycotina</taxon>
        <taxon>Agaricomycetes</taxon>
        <taxon>Agaricomycetidae</taxon>
        <taxon>Agaricales</taxon>
        <taxon>Marasmiineae</taxon>
        <taxon>Mycenaceae</taxon>
        <taxon>Favolaschia</taxon>
    </lineage>
</organism>
<gene>
    <name evidence="4" type="ORF">R3P38DRAFT_2492924</name>
</gene>
<feature type="compositionally biased region" description="Acidic residues" evidence="1">
    <location>
        <begin position="849"/>
        <end position="870"/>
    </location>
</feature>
<evidence type="ECO:0000313" key="4">
    <source>
        <dbReference type="EMBL" id="KAK7064539.1"/>
    </source>
</evidence>
<keyword evidence="5" id="KW-1185">Reference proteome</keyword>
<proteinExistence type="predicted"/>
<feature type="transmembrane region" description="Helical" evidence="2">
    <location>
        <begin position="58"/>
        <end position="76"/>
    </location>
</feature>
<dbReference type="SUPFAM" id="SSF143113">
    <property type="entry name" value="NAP-like"/>
    <property type="match status" value="1"/>
</dbReference>
<evidence type="ECO:0000313" key="5">
    <source>
        <dbReference type="Proteomes" id="UP001362999"/>
    </source>
</evidence>
<keyword evidence="2" id="KW-1133">Transmembrane helix</keyword>
<evidence type="ECO:0000256" key="2">
    <source>
        <dbReference type="SAM" id="Phobius"/>
    </source>
</evidence>
<dbReference type="GO" id="GO:0046856">
    <property type="term" value="P:phosphatidylinositol dephosphorylation"/>
    <property type="evidence" value="ECO:0007669"/>
    <property type="project" value="TreeGrafter"/>
</dbReference>
<dbReference type="PANTHER" id="PTHR45662">
    <property type="entry name" value="PHOSPHATIDYLINOSITIDE PHOSPHATASE SAC1"/>
    <property type="match status" value="1"/>
</dbReference>
<name>A0AAW0EHT3_9AGAR</name>
<dbReference type="InterPro" id="IPR037231">
    <property type="entry name" value="NAP-like_sf"/>
</dbReference>
<accession>A0AAW0EHT3</accession>
<sequence length="881" mass="100237">MRILHQRLHLYTQANDTYIFVPPDAVGAQSLTIHRSSGELVLNPPHSLPPSARRTGKILYGILGIISLSLSEYVIVMTGREFKGRLMGHDIYRATDFELLPLGQNINVYNAPHHVEAHMLNLVRSHLNSGNFLFSYTWDVTRRLQSQWDTRESDADRPFWATADDRFLQTRLTELTTGNASQDLSPYILPIMYGTFDIRTATLAARTMQICLISRRSRFRAGTRYFRRGIDHDGHVANFNETEQLLLIEDAQAGEFGTQMSFVQIRGSVPVFWAEVNTIRYKPDLQIMDLPDTSDMMRKHLQEQVAIYGDQALVNLVNRKGHEQPVKEAYERYISQLNLSNVRYQYFDFHNECKHMRWDRISLLIDELQTDLKRYGRYFHLASNQTVQLQQGTVRTNCMDNLDRTNVVQAALARWTLNEQLKAVGILSPEDSIENHEQISKDFREMWADHADAIANAYGGSGALKSDFTRTGKRTRKGLMEDGVKSLLRYFKNNFFDGARQDGFDLVAGNWVPRKTPSSSMFLITDPRPLITRSMPVVTSFSLFMICAGFTLPRTSDFSLFYFYAIWLTLLSLSLIFIVLHGIDYVSWPRLIPSTEYIYYTGPGFRSAHHGKGFGGDNLPKARSGTRMSGGIKRASPGAEEEKNPLANVDLSEEDAQKLAKAQRDQGRVELAMDRLGQSKVTPAYEKRRQVTKTIPKFWPVALMNHSHFAIFAQHNADQLALSYLEDVWIARDPTEHRCYTIEFYNAPPASADDKPDADGITEAMLDFSWERDVEPKAFKIDWKDADNALTKLYPGETGAEDDDDDIIVDAGSFFNFFEKAGDQSELGVTIANEVFPEAIEYFLGEAGGDADIDSDDEEDDDDEDAEEIDLEKPRAKKQKV</sequence>
<dbReference type="InterPro" id="IPR002013">
    <property type="entry name" value="SAC_dom"/>
</dbReference>
<dbReference type="GO" id="GO:0043812">
    <property type="term" value="F:phosphatidylinositol-4-phosphate phosphatase activity"/>
    <property type="evidence" value="ECO:0007669"/>
    <property type="project" value="TreeGrafter"/>
</dbReference>
<dbReference type="GO" id="GO:0005783">
    <property type="term" value="C:endoplasmic reticulum"/>
    <property type="evidence" value="ECO:0007669"/>
    <property type="project" value="TreeGrafter"/>
</dbReference>
<feature type="region of interest" description="Disordered" evidence="1">
    <location>
        <begin position="616"/>
        <end position="645"/>
    </location>
</feature>
<dbReference type="PROSITE" id="PS50275">
    <property type="entry name" value="SAC"/>
    <property type="match status" value="1"/>
</dbReference>
<comment type="caution">
    <text evidence="4">The sequence shown here is derived from an EMBL/GenBank/DDBJ whole genome shotgun (WGS) entry which is preliminary data.</text>
</comment>
<feature type="domain" description="SAC" evidence="3">
    <location>
        <begin position="123"/>
        <end position="460"/>
    </location>
</feature>
<evidence type="ECO:0000259" key="3">
    <source>
        <dbReference type="PROSITE" id="PS50275"/>
    </source>
</evidence>
<feature type="transmembrane region" description="Helical" evidence="2">
    <location>
        <begin position="558"/>
        <end position="580"/>
    </location>
</feature>
<dbReference type="EMBL" id="JAWWNJ010000001">
    <property type="protein sequence ID" value="KAK7064539.1"/>
    <property type="molecule type" value="Genomic_DNA"/>
</dbReference>
<feature type="transmembrane region" description="Helical" evidence="2">
    <location>
        <begin position="530"/>
        <end position="552"/>
    </location>
</feature>
<feature type="region of interest" description="Disordered" evidence="1">
    <location>
        <begin position="846"/>
        <end position="881"/>
    </location>
</feature>
<dbReference type="Gene3D" id="3.30.1120.90">
    <property type="entry name" value="Nucleosome assembly protein"/>
    <property type="match status" value="1"/>
</dbReference>
<dbReference type="PANTHER" id="PTHR45662:SF2">
    <property type="entry name" value="PHOSPHATIDYLINOSITOL-3-PHOSPHATASE SAC1"/>
    <property type="match status" value="1"/>
</dbReference>
<dbReference type="AlphaFoldDB" id="A0AAW0EHT3"/>
<evidence type="ECO:0000256" key="1">
    <source>
        <dbReference type="SAM" id="MobiDB-lite"/>
    </source>
</evidence>
<reference evidence="4 5" key="1">
    <citation type="journal article" date="2024" name="J Genomics">
        <title>Draft genome sequencing and assembly of Favolaschia claudopus CIRM-BRFM 2984 isolated from oak limbs.</title>
        <authorList>
            <person name="Navarro D."/>
            <person name="Drula E."/>
            <person name="Chaduli D."/>
            <person name="Cazenave R."/>
            <person name="Ahrendt S."/>
            <person name="Wang J."/>
            <person name="Lipzen A."/>
            <person name="Daum C."/>
            <person name="Barry K."/>
            <person name="Grigoriev I.V."/>
            <person name="Favel A."/>
            <person name="Rosso M.N."/>
            <person name="Martin F."/>
        </authorList>
    </citation>
    <scope>NUCLEOTIDE SEQUENCE [LARGE SCALE GENOMIC DNA]</scope>
    <source>
        <strain evidence="4 5">CIRM-BRFM 2984</strain>
    </source>
</reference>
<protein>
    <submittedName>
        <fullName evidence="4">SAC domain-containing protein</fullName>
    </submittedName>
</protein>
<dbReference type="Proteomes" id="UP001362999">
    <property type="component" value="Unassembled WGS sequence"/>
</dbReference>